<feature type="region of interest" description="Disordered" evidence="4">
    <location>
        <begin position="636"/>
        <end position="662"/>
    </location>
</feature>
<dbReference type="SMART" id="SM00369">
    <property type="entry name" value="LRR_TYP"/>
    <property type="match status" value="12"/>
</dbReference>
<keyword evidence="8" id="KW-1185">Reference proteome</keyword>
<proteinExistence type="predicted"/>
<dbReference type="PANTHER" id="PTHR24373:SF398">
    <property type="entry name" value="LEUCINE-RICH REPEAT-CONTAINING G-PROTEIN COUPLED RECEPTOR 6"/>
    <property type="match status" value="1"/>
</dbReference>
<evidence type="ECO:0000313" key="8">
    <source>
        <dbReference type="Proteomes" id="UP000024404"/>
    </source>
</evidence>
<dbReference type="STRING" id="6282.A0A2K6WKF3"/>
<evidence type="ECO:0000256" key="3">
    <source>
        <dbReference type="ARBA" id="ARBA00022737"/>
    </source>
</evidence>
<feature type="compositionally biased region" description="Low complexity" evidence="4">
    <location>
        <begin position="636"/>
        <end position="652"/>
    </location>
</feature>
<keyword evidence="3" id="KW-0677">Repeat</keyword>
<dbReference type="InterPro" id="IPR032675">
    <property type="entry name" value="LRR_dom_sf"/>
</dbReference>
<accession>A0A2K6WKF3</accession>
<feature type="transmembrane region" description="Helical" evidence="5">
    <location>
        <begin position="535"/>
        <end position="560"/>
    </location>
</feature>
<dbReference type="AlphaFoldDB" id="A0A2K6WKF3"/>
<dbReference type="FunFam" id="3.80.10.10:FF:001164">
    <property type="entry name" value="GH01279p"/>
    <property type="match status" value="1"/>
</dbReference>
<dbReference type="GO" id="GO:0031012">
    <property type="term" value="C:extracellular matrix"/>
    <property type="evidence" value="ECO:0007669"/>
    <property type="project" value="TreeGrafter"/>
</dbReference>
<dbReference type="InterPro" id="IPR001611">
    <property type="entry name" value="Leu-rich_rpt"/>
</dbReference>
<evidence type="ECO:0000256" key="2">
    <source>
        <dbReference type="ARBA" id="ARBA00022729"/>
    </source>
</evidence>
<dbReference type="EMBL" id="CMVM020000258">
    <property type="status" value="NOT_ANNOTATED_CDS"/>
    <property type="molecule type" value="Genomic_DNA"/>
</dbReference>
<keyword evidence="5" id="KW-0472">Membrane</keyword>
<dbReference type="SUPFAM" id="SSF52058">
    <property type="entry name" value="L domain-like"/>
    <property type="match status" value="1"/>
</dbReference>
<reference evidence="7" key="2">
    <citation type="submission" date="2018-02" db="UniProtKB">
        <authorList>
            <consortium name="EnsemblMetazoa"/>
        </authorList>
    </citation>
    <scope>IDENTIFICATION</scope>
</reference>
<dbReference type="Pfam" id="PF13855">
    <property type="entry name" value="LRR_8"/>
    <property type="match status" value="3"/>
</dbReference>
<keyword evidence="1" id="KW-0433">Leucine-rich repeat</keyword>
<dbReference type="SMART" id="SM00365">
    <property type="entry name" value="LRR_SD22"/>
    <property type="match status" value="7"/>
</dbReference>
<dbReference type="PANTHER" id="PTHR24373">
    <property type="entry name" value="SLIT RELATED LEUCINE-RICH REPEAT NEURONAL PROTEIN"/>
    <property type="match status" value="1"/>
</dbReference>
<sequence length="662" mass="74289">MLRALLLYLRACPIFFYLLLLHLSTVQATVQTIVRTTVPTSTVISNSQCNAAFKQAAEINEPEACHCFTEPAPSKDRDLLLSSRENLWIGCTRQKMPQVFSALNALNETLISKLWIWDSLINIIPADMFAQVRPRILSIEGSGLSLFRPGAFSKIGRRLQVLQLRNNIIKRIEPVMFKDLDRLQILDLRGNKISSIVAGELDRLKDLETLILSDNQISSIENGAFASLSNLKTLNLANNKLVNISAGTFRGLNNLETLNLQSNNILYVNWNAFSQLKNLKYLNLGNNHISRIDLRGLKSLEKLFVNNNSIQSMKNITLRDLRSLSLLSLDRNSITEILNGDLHSLGESVRLSTFSIAANNIAKIEARALEPIHQITVLSLQNNQLTSMTINDGTADISFLRPLKKLNKLYLSNNNLMRVGEHDFSTLNSLKLLALDNNQIEEINSKAFIGLPLRRLYLNRNRLLYLPKRLLNSLNVEQLSVVDFSDNLWQCVCGEEWLADWLSSIGDRNVIDGSMGCIGSRVCATERTNEEEHNVWITVIASILAVISLLILIAIALLYVEDGRRMKKLSYPLRRVPLDLLQLIPNGSTTSLPYENGIEPLLTCNLPKVPKEPLLNDGQLRLSTCMKSALILPNHNNKSNVENSNNGNINGNGKKRVRFNNA</sequence>
<dbReference type="Gene3D" id="3.80.10.10">
    <property type="entry name" value="Ribonuclease Inhibitor"/>
    <property type="match status" value="3"/>
</dbReference>
<dbReference type="InterPro" id="IPR050328">
    <property type="entry name" value="Dev_Immune_Receptor"/>
</dbReference>
<protein>
    <recommendedName>
        <fullName evidence="9">LRRCT domain-containing protein</fullName>
    </recommendedName>
</protein>
<dbReference type="InterPro" id="IPR003591">
    <property type="entry name" value="Leu-rich_rpt_typical-subtyp"/>
</dbReference>
<feature type="chain" id="PRO_5014295932" description="LRRCT domain-containing protein" evidence="6">
    <location>
        <begin position="29"/>
        <end position="662"/>
    </location>
</feature>
<evidence type="ECO:0000256" key="5">
    <source>
        <dbReference type="SAM" id="Phobius"/>
    </source>
</evidence>
<evidence type="ECO:0000313" key="7">
    <source>
        <dbReference type="EnsemblMetazoa" id="OVOC9261.2"/>
    </source>
</evidence>
<feature type="compositionally biased region" description="Basic residues" evidence="4">
    <location>
        <begin position="653"/>
        <end position="662"/>
    </location>
</feature>
<feature type="signal peptide" evidence="6">
    <location>
        <begin position="1"/>
        <end position="28"/>
    </location>
</feature>
<evidence type="ECO:0000256" key="1">
    <source>
        <dbReference type="ARBA" id="ARBA00022614"/>
    </source>
</evidence>
<name>A0A2K6WKF3_ONCVO</name>
<evidence type="ECO:0000256" key="4">
    <source>
        <dbReference type="SAM" id="MobiDB-lite"/>
    </source>
</evidence>
<dbReference type="Pfam" id="PF00560">
    <property type="entry name" value="LRR_1"/>
    <property type="match status" value="1"/>
</dbReference>
<dbReference type="PROSITE" id="PS51450">
    <property type="entry name" value="LRR"/>
    <property type="match status" value="4"/>
</dbReference>
<evidence type="ECO:0000256" key="6">
    <source>
        <dbReference type="SAM" id="SignalP"/>
    </source>
</evidence>
<organism evidence="7 8">
    <name type="scientific">Onchocerca volvulus</name>
    <dbReference type="NCBI Taxonomy" id="6282"/>
    <lineage>
        <taxon>Eukaryota</taxon>
        <taxon>Metazoa</taxon>
        <taxon>Ecdysozoa</taxon>
        <taxon>Nematoda</taxon>
        <taxon>Chromadorea</taxon>
        <taxon>Rhabditida</taxon>
        <taxon>Spirurina</taxon>
        <taxon>Spiruromorpha</taxon>
        <taxon>Filarioidea</taxon>
        <taxon>Onchocercidae</taxon>
        <taxon>Onchocerca</taxon>
    </lineage>
</organism>
<dbReference type="EnsemblMetazoa" id="OVOC9261.1">
    <property type="protein sequence ID" value="OVOC9261.1"/>
    <property type="gene ID" value="WBGene00246070"/>
</dbReference>
<reference evidence="8" key="1">
    <citation type="submission" date="2013-10" db="EMBL/GenBank/DDBJ databases">
        <title>Genome sequencing of Onchocerca volvulus.</title>
        <authorList>
            <person name="Cotton J."/>
            <person name="Tsai J."/>
            <person name="Stanley E."/>
            <person name="Tracey A."/>
            <person name="Holroyd N."/>
            <person name="Lustigman S."/>
            <person name="Berriman M."/>
        </authorList>
    </citation>
    <scope>NUCLEOTIDE SEQUENCE</scope>
</reference>
<dbReference type="EnsemblMetazoa" id="OVOC9261.2">
    <property type="protein sequence ID" value="OVOC9261.2"/>
    <property type="gene ID" value="WBGene00246070"/>
</dbReference>
<keyword evidence="5" id="KW-1133">Transmembrane helix</keyword>
<keyword evidence="5" id="KW-0812">Transmembrane</keyword>
<evidence type="ECO:0008006" key="9">
    <source>
        <dbReference type="Google" id="ProtNLM"/>
    </source>
</evidence>
<dbReference type="Proteomes" id="UP000024404">
    <property type="component" value="Unassembled WGS sequence"/>
</dbReference>
<keyword evidence="2 6" id="KW-0732">Signal</keyword>
<dbReference type="GO" id="GO:0005615">
    <property type="term" value="C:extracellular space"/>
    <property type="evidence" value="ECO:0007669"/>
    <property type="project" value="TreeGrafter"/>
</dbReference>
<dbReference type="OMA" id="SKLWIWD"/>